<evidence type="ECO:0000313" key="8">
    <source>
        <dbReference type="Proteomes" id="UP000694925"/>
    </source>
</evidence>
<evidence type="ECO:0000256" key="2">
    <source>
        <dbReference type="ARBA" id="ARBA00007714"/>
    </source>
</evidence>
<dbReference type="Proteomes" id="UP000694925">
    <property type="component" value="Unplaced"/>
</dbReference>
<sequence>MIGSTAFPAFNRPATPICLLLICLAFVLSSASGEYEGRESGSSVSNDRPPNNEFGSCTDGKCIKRTSQSITSGMWFGPRLGRRRRSDRKTELELDFEALANALDGSHWAIVTIPGTEKRQPTQFTPRLGRESGEELFSYGFPKEQEEFYVEEQTFPPLFAPRLGRRLAWTPSPRLGRQLHSIILDKPRQNLDDSHY</sequence>
<reference evidence="9" key="1">
    <citation type="submission" date="2025-08" db="UniProtKB">
        <authorList>
            <consortium name="RefSeq"/>
        </authorList>
    </citation>
    <scope>IDENTIFICATION</scope>
    <source>
        <tissue evidence="9">Whole body</tissue>
    </source>
</reference>
<evidence type="ECO:0000256" key="7">
    <source>
        <dbReference type="SAM" id="SignalP"/>
    </source>
</evidence>
<evidence type="ECO:0000256" key="5">
    <source>
        <dbReference type="ARBA" id="ARBA00023320"/>
    </source>
</evidence>
<dbReference type="KEGG" id="ccal:108622485"/>
<evidence type="ECO:0000313" key="9">
    <source>
        <dbReference type="RefSeq" id="XP_017875879.1"/>
    </source>
</evidence>
<proteinExistence type="inferred from homology"/>
<accession>A0AAJ7IT17</accession>
<evidence type="ECO:0000256" key="1">
    <source>
        <dbReference type="ARBA" id="ARBA00004613"/>
    </source>
</evidence>
<feature type="chain" id="PRO_5042474378" evidence="7">
    <location>
        <begin position="34"/>
        <end position="196"/>
    </location>
</feature>
<keyword evidence="8" id="KW-1185">Reference proteome</keyword>
<dbReference type="PROSITE" id="PS00539">
    <property type="entry name" value="PYROKININ"/>
    <property type="match status" value="1"/>
</dbReference>
<keyword evidence="3" id="KW-0964">Secreted</keyword>
<keyword evidence="4" id="KW-0027">Amidation</keyword>
<dbReference type="InterPro" id="IPR001484">
    <property type="entry name" value="Pyrokinin_CS"/>
</dbReference>
<dbReference type="AlphaFoldDB" id="A0AAJ7IT17"/>
<feature type="compositionally biased region" description="Polar residues" evidence="6">
    <location>
        <begin position="46"/>
        <end position="55"/>
    </location>
</feature>
<dbReference type="CTD" id="692749"/>
<evidence type="ECO:0000256" key="3">
    <source>
        <dbReference type="ARBA" id="ARBA00022525"/>
    </source>
</evidence>
<name>A0AAJ7IT17_9HYME</name>
<keyword evidence="7" id="KW-0732">Signal</keyword>
<protein>
    <submittedName>
        <fullName evidence="9">PBAN-type neuropeptides-like</fullName>
    </submittedName>
</protein>
<dbReference type="RefSeq" id="XP_017875879.1">
    <property type="nucleotide sequence ID" value="XM_018020390.2"/>
</dbReference>
<evidence type="ECO:0000256" key="4">
    <source>
        <dbReference type="ARBA" id="ARBA00022815"/>
    </source>
</evidence>
<feature type="region of interest" description="Disordered" evidence="6">
    <location>
        <begin position="37"/>
        <end position="60"/>
    </location>
</feature>
<organism evidence="8 9">
    <name type="scientific">Ceratina calcarata</name>
    <dbReference type="NCBI Taxonomy" id="156304"/>
    <lineage>
        <taxon>Eukaryota</taxon>
        <taxon>Metazoa</taxon>
        <taxon>Ecdysozoa</taxon>
        <taxon>Arthropoda</taxon>
        <taxon>Hexapoda</taxon>
        <taxon>Insecta</taxon>
        <taxon>Pterygota</taxon>
        <taxon>Neoptera</taxon>
        <taxon>Endopterygota</taxon>
        <taxon>Hymenoptera</taxon>
        <taxon>Apocrita</taxon>
        <taxon>Aculeata</taxon>
        <taxon>Apoidea</taxon>
        <taxon>Anthophila</taxon>
        <taxon>Apidae</taxon>
        <taxon>Ceratina</taxon>
        <taxon>Zadontomerus</taxon>
    </lineage>
</organism>
<dbReference type="GO" id="GO:0005184">
    <property type="term" value="F:neuropeptide hormone activity"/>
    <property type="evidence" value="ECO:0007669"/>
    <property type="project" value="InterPro"/>
</dbReference>
<comment type="subcellular location">
    <subcellularLocation>
        <location evidence="1">Secreted</location>
    </subcellularLocation>
</comment>
<dbReference type="GO" id="GO:0007218">
    <property type="term" value="P:neuropeptide signaling pathway"/>
    <property type="evidence" value="ECO:0007669"/>
    <property type="project" value="UniProtKB-KW"/>
</dbReference>
<dbReference type="GeneID" id="108622485"/>
<dbReference type="GO" id="GO:0005576">
    <property type="term" value="C:extracellular region"/>
    <property type="evidence" value="ECO:0007669"/>
    <property type="project" value="UniProtKB-SubCell"/>
</dbReference>
<evidence type="ECO:0000256" key="6">
    <source>
        <dbReference type="SAM" id="MobiDB-lite"/>
    </source>
</evidence>
<keyword evidence="5" id="KW-0527">Neuropeptide</keyword>
<gene>
    <name evidence="9" type="primary">LOC108622485</name>
</gene>
<comment type="similarity">
    <text evidence="2">Belongs to the pyrokinin family.</text>
</comment>
<feature type="signal peptide" evidence="7">
    <location>
        <begin position="1"/>
        <end position="33"/>
    </location>
</feature>